<evidence type="ECO:0000259" key="2">
    <source>
        <dbReference type="SMART" id="SM00477"/>
    </source>
</evidence>
<dbReference type="Gene3D" id="3.40.570.10">
    <property type="entry name" value="Extracellular Endonuclease, subunit A"/>
    <property type="match status" value="1"/>
</dbReference>
<accession>A0A2S7SUZ7</accession>
<evidence type="ECO:0000256" key="1">
    <source>
        <dbReference type="SAM" id="SignalP"/>
    </source>
</evidence>
<organism evidence="4 5">
    <name type="scientific">Flavipsychrobacter stenotrophus</name>
    <dbReference type="NCBI Taxonomy" id="2077091"/>
    <lineage>
        <taxon>Bacteria</taxon>
        <taxon>Pseudomonadati</taxon>
        <taxon>Bacteroidota</taxon>
        <taxon>Chitinophagia</taxon>
        <taxon>Chitinophagales</taxon>
        <taxon>Chitinophagaceae</taxon>
        <taxon>Flavipsychrobacter</taxon>
    </lineage>
</organism>
<evidence type="ECO:0008006" key="6">
    <source>
        <dbReference type="Google" id="ProtNLM"/>
    </source>
</evidence>
<dbReference type="GO" id="GO:0046872">
    <property type="term" value="F:metal ion binding"/>
    <property type="evidence" value="ECO:0007669"/>
    <property type="project" value="InterPro"/>
</dbReference>
<dbReference type="InterPro" id="IPR001604">
    <property type="entry name" value="Endo_G_ENPP1-like_dom"/>
</dbReference>
<feature type="signal peptide" evidence="1">
    <location>
        <begin position="1"/>
        <end position="29"/>
    </location>
</feature>
<dbReference type="InterPro" id="IPR040255">
    <property type="entry name" value="Non-specific_endonuclease"/>
</dbReference>
<dbReference type="InterPro" id="IPR044925">
    <property type="entry name" value="His-Me_finger_sf"/>
</dbReference>
<dbReference type="Pfam" id="PF01223">
    <property type="entry name" value="Endonuclease_NS"/>
    <property type="match status" value="1"/>
</dbReference>
<dbReference type="Proteomes" id="UP000239872">
    <property type="component" value="Unassembled WGS sequence"/>
</dbReference>
<evidence type="ECO:0000313" key="4">
    <source>
        <dbReference type="EMBL" id="PQJ10564.1"/>
    </source>
</evidence>
<evidence type="ECO:0000313" key="5">
    <source>
        <dbReference type="Proteomes" id="UP000239872"/>
    </source>
</evidence>
<gene>
    <name evidence="4" type="ORF">CJD36_011355</name>
</gene>
<name>A0A2S7SUZ7_9BACT</name>
<dbReference type="PANTHER" id="PTHR13966:SF5">
    <property type="entry name" value="ENDONUCLEASE G, MITOCHONDRIAL"/>
    <property type="match status" value="1"/>
</dbReference>
<dbReference type="SMART" id="SM00892">
    <property type="entry name" value="Endonuclease_NS"/>
    <property type="match status" value="1"/>
</dbReference>
<protein>
    <recommendedName>
        <fullName evidence="6">DNA/RNA non-specific endonuclease</fullName>
    </recommendedName>
</protein>
<evidence type="ECO:0000259" key="3">
    <source>
        <dbReference type="SMART" id="SM00892"/>
    </source>
</evidence>
<feature type="domain" description="DNA/RNA non-specific endonuclease/pyrophosphatase/phosphodiesterase" evidence="3">
    <location>
        <begin position="36"/>
        <end position="232"/>
    </location>
</feature>
<proteinExistence type="predicted"/>
<dbReference type="PANTHER" id="PTHR13966">
    <property type="entry name" value="ENDONUCLEASE RELATED"/>
    <property type="match status" value="1"/>
</dbReference>
<dbReference type="GO" id="GO:0004519">
    <property type="term" value="F:endonuclease activity"/>
    <property type="evidence" value="ECO:0007669"/>
    <property type="project" value="TreeGrafter"/>
</dbReference>
<keyword evidence="1" id="KW-0732">Signal</keyword>
<dbReference type="EMBL" id="PPSL01000003">
    <property type="protein sequence ID" value="PQJ10564.1"/>
    <property type="molecule type" value="Genomic_DNA"/>
</dbReference>
<dbReference type="SUPFAM" id="SSF54060">
    <property type="entry name" value="His-Me finger endonucleases"/>
    <property type="match status" value="1"/>
</dbReference>
<dbReference type="SMART" id="SM00477">
    <property type="entry name" value="NUC"/>
    <property type="match status" value="1"/>
</dbReference>
<comment type="caution">
    <text evidence="4">The sequence shown here is derived from an EMBL/GenBank/DDBJ whole genome shotgun (WGS) entry which is preliminary data.</text>
</comment>
<keyword evidence="5" id="KW-1185">Reference proteome</keyword>
<reference evidence="4 5" key="1">
    <citation type="submission" date="2018-01" db="EMBL/GenBank/DDBJ databases">
        <title>A novel member of the phylum Bacteroidetes isolated from glacier ice.</title>
        <authorList>
            <person name="Liu Q."/>
            <person name="Xin Y.-H."/>
        </authorList>
    </citation>
    <scope>NUCLEOTIDE SEQUENCE [LARGE SCALE GENOMIC DNA]</scope>
    <source>
        <strain evidence="4 5">RB1R16</strain>
    </source>
</reference>
<feature type="chain" id="PRO_5015450256" description="DNA/RNA non-specific endonuclease" evidence="1">
    <location>
        <begin position="30"/>
        <end position="241"/>
    </location>
</feature>
<dbReference type="InterPro" id="IPR020821">
    <property type="entry name" value="ENPP1-3/EXOG-like_nuc-like"/>
</dbReference>
<dbReference type="GO" id="GO:0003676">
    <property type="term" value="F:nucleic acid binding"/>
    <property type="evidence" value="ECO:0007669"/>
    <property type="project" value="InterPro"/>
</dbReference>
<dbReference type="GO" id="GO:0016787">
    <property type="term" value="F:hydrolase activity"/>
    <property type="evidence" value="ECO:0007669"/>
    <property type="project" value="InterPro"/>
</dbReference>
<sequence>MVYMQKGVFKSASKLAIVLLAALSFQSYGQDIVKIRNQNFTSYFSKSQHLPVLVVYTLTPELFNCSKQKGESGITLGTDPQLPEFSDLKDDYNNTQFDHAQMMAPEENTCDKDAYRESYYFTNVMPMPKNLYKSLWEKLQQKEMAKAKKYKKVKVFSGTVGRNWIIGADNNIIVPEYCWKVIYIPSTDEYLCYTFHNIEPYFDKDKLELHKVDINTIESLAGVHFVNGVISASYVSPTPNN</sequence>
<feature type="domain" description="ENPP1-3/EXOG-like endonuclease/phosphodiesterase" evidence="2">
    <location>
        <begin position="37"/>
        <end position="232"/>
    </location>
</feature>
<dbReference type="InterPro" id="IPR044929">
    <property type="entry name" value="DNA/RNA_non-sp_Endonuclease_sf"/>
</dbReference>
<dbReference type="AlphaFoldDB" id="A0A2S7SUZ7"/>